<protein>
    <submittedName>
        <fullName evidence="2">Uncharacterized protein</fullName>
    </submittedName>
</protein>
<feature type="region of interest" description="Disordered" evidence="1">
    <location>
        <begin position="55"/>
        <end position="74"/>
    </location>
</feature>
<accession>A0AAV0IWA4</accession>
<dbReference type="AlphaFoldDB" id="A0AAV0IWA4"/>
<gene>
    <name evidence="2" type="ORF">LITE_LOCUS11307</name>
</gene>
<keyword evidence="3" id="KW-1185">Reference proteome</keyword>
<reference evidence="2" key="1">
    <citation type="submission" date="2022-08" db="EMBL/GenBank/DDBJ databases">
        <authorList>
            <person name="Gutierrez-Valencia J."/>
        </authorList>
    </citation>
    <scope>NUCLEOTIDE SEQUENCE</scope>
</reference>
<evidence type="ECO:0000256" key="1">
    <source>
        <dbReference type="SAM" id="MobiDB-lite"/>
    </source>
</evidence>
<comment type="caution">
    <text evidence="2">The sequence shown here is derived from an EMBL/GenBank/DDBJ whole genome shotgun (WGS) entry which is preliminary data.</text>
</comment>
<name>A0AAV0IWA4_9ROSI</name>
<dbReference type="Proteomes" id="UP001154282">
    <property type="component" value="Unassembled WGS sequence"/>
</dbReference>
<organism evidence="2 3">
    <name type="scientific">Linum tenue</name>
    <dbReference type="NCBI Taxonomy" id="586396"/>
    <lineage>
        <taxon>Eukaryota</taxon>
        <taxon>Viridiplantae</taxon>
        <taxon>Streptophyta</taxon>
        <taxon>Embryophyta</taxon>
        <taxon>Tracheophyta</taxon>
        <taxon>Spermatophyta</taxon>
        <taxon>Magnoliopsida</taxon>
        <taxon>eudicotyledons</taxon>
        <taxon>Gunneridae</taxon>
        <taxon>Pentapetalae</taxon>
        <taxon>rosids</taxon>
        <taxon>fabids</taxon>
        <taxon>Malpighiales</taxon>
        <taxon>Linaceae</taxon>
        <taxon>Linum</taxon>
    </lineage>
</organism>
<evidence type="ECO:0000313" key="3">
    <source>
        <dbReference type="Proteomes" id="UP001154282"/>
    </source>
</evidence>
<sequence>MAAVPFSVAVGAFSAAAAPIAADPPTAAAPPPLPAAPVAAISPPNAPPWSALPAAATAVEPAPPPPPERPRASASITFSSPIASHIFCDSASRARSPFNRDRRSCSTASAILSNPRPLDSIAQHSAHSSTGGNLRDPIGFTGGQDWKLVNLEAIS</sequence>
<evidence type="ECO:0000313" key="2">
    <source>
        <dbReference type="EMBL" id="CAI0401683.1"/>
    </source>
</evidence>
<proteinExistence type="predicted"/>
<dbReference type="EMBL" id="CAMGYJ010000004">
    <property type="protein sequence ID" value="CAI0401683.1"/>
    <property type="molecule type" value="Genomic_DNA"/>
</dbReference>
<feature type="region of interest" description="Disordered" evidence="1">
    <location>
        <begin position="23"/>
        <end position="47"/>
    </location>
</feature>